<evidence type="ECO:0000313" key="4">
    <source>
        <dbReference type="EMBL" id="OWA52369.1"/>
    </source>
</evidence>
<dbReference type="EMBL" id="MTYJ01000265">
    <property type="protein sequence ID" value="OWA52369.1"/>
    <property type="molecule type" value="Genomic_DNA"/>
</dbReference>
<feature type="region of interest" description="Disordered" evidence="2">
    <location>
        <begin position="117"/>
        <end position="139"/>
    </location>
</feature>
<protein>
    <recommendedName>
        <fullName evidence="3">C3H1-type domain-containing protein</fullName>
    </recommendedName>
</protein>
<name>A0A9X6RLK7_HYPEX</name>
<gene>
    <name evidence="4" type="ORF">BV898_16824</name>
</gene>
<dbReference type="GO" id="GO:0008270">
    <property type="term" value="F:zinc ion binding"/>
    <property type="evidence" value="ECO:0007669"/>
    <property type="project" value="UniProtKB-KW"/>
</dbReference>
<evidence type="ECO:0000313" key="5">
    <source>
        <dbReference type="Proteomes" id="UP000192578"/>
    </source>
</evidence>
<feature type="region of interest" description="Disordered" evidence="2">
    <location>
        <begin position="1"/>
        <end position="80"/>
    </location>
</feature>
<dbReference type="InterPro" id="IPR000571">
    <property type="entry name" value="Znf_CCCH"/>
</dbReference>
<feature type="zinc finger region" description="C3H1-type" evidence="1">
    <location>
        <begin position="345"/>
        <end position="373"/>
    </location>
</feature>
<organism evidence="4 5">
    <name type="scientific">Hypsibius exemplaris</name>
    <name type="common">Freshwater tardigrade</name>
    <dbReference type="NCBI Taxonomy" id="2072580"/>
    <lineage>
        <taxon>Eukaryota</taxon>
        <taxon>Metazoa</taxon>
        <taxon>Ecdysozoa</taxon>
        <taxon>Tardigrada</taxon>
        <taxon>Eutardigrada</taxon>
        <taxon>Parachela</taxon>
        <taxon>Hypsibioidea</taxon>
        <taxon>Hypsibiidae</taxon>
        <taxon>Hypsibius</taxon>
    </lineage>
</organism>
<feature type="compositionally biased region" description="Basic residues" evidence="2">
    <location>
        <begin position="66"/>
        <end position="75"/>
    </location>
</feature>
<feature type="compositionally biased region" description="Low complexity" evidence="2">
    <location>
        <begin position="391"/>
        <end position="402"/>
    </location>
</feature>
<dbReference type="PANTHER" id="PTHR35558">
    <property type="entry name" value="SGNH_HYDRO DOMAIN-CONTAINING PROTEIN"/>
    <property type="match status" value="1"/>
</dbReference>
<keyword evidence="5" id="KW-1185">Reference proteome</keyword>
<comment type="caution">
    <text evidence="4">The sequence shown here is derived from an EMBL/GenBank/DDBJ whole genome shotgun (WGS) entry which is preliminary data.</text>
</comment>
<dbReference type="PROSITE" id="PS50103">
    <property type="entry name" value="ZF_C3H1"/>
    <property type="match status" value="1"/>
</dbReference>
<reference evidence="5" key="1">
    <citation type="submission" date="2017-01" db="EMBL/GenBank/DDBJ databases">
        <title>Comparative genomics of anhydrobiosis in the tardigrade Hypsibius dujardini.</title>
        <authorList>
            <person name="Yoshida Y."/>
            <person name="Koutsovoulos G."/>
            <person name="Laetsch D."/>
            <person name="Stevens L."/>
            <person name="Kumar S."/>
            <person name="Horikawa D."/>
            <person name="Ishino K."/>
            <person name="Komine S."/>
            <person name="Tomita M."/>
            <person name="Blaxter M."/>
            <person name="Arakawa K."/>
        </authorList>
    </citation>
    <scope>NUCLEOTIDE SEQUENCE [LARGE SCALE GENOMIC DNA]</scope>
    <source>
        <strain evidence="5">Z151</strain>
    </source>
</reference>
<keyword evidence="1" id="KW-0863">Zinc-finger</keyword>
<sequence>MSFRRTRVPPRSPSPSSGTGSSSSDDDESGTLYRLASSPSVVHPSDRDTSPVSDDSEVATSASQVRHGRGRSKRSRSSDLNNLLQQQDLLQTKIDAKQGYRHKRKCLIHFSPARSLSGATASRHDSGLSPSMHEVYQGSKPRHVRPLLVPRAHRHAPHVPVKVELPSVSDKLIDKLSDISAYIDFSDLLPTNRELDQSLHSRKSDEIKRDQITSFLSWSRSFHVFAAYRSHYHPDLALPLWNYFDLIAQMAERDPITQWLTYDAKFRMYASRNIHDPNVWSSRHEKSYQETTPKLPVSMRLGQPTSPFIPRRFPFGTCFACGDPSHYENDPSCPLRFHQSFRGRGQTEEVCINFNKGVCRFTANQCHRKHVYSAFHSTTGSSRVPSFRQPSAGNGSSNGSAGHKNPSSS</sequence>
<dbReference type="OrthoDB" id="6150723at2759"/>
<dbReference type="PANTHER" id="PTHR35558:SF1">
    <property type="entry name" value="ENDONUCLEASE_EXONUCLEASE_PHOSPHATASE DOMAIN-CONTAINING PROTEIN"/>
    <property type="match status" value="1"/>
</dbReference>
<evidence type="ECO:0000259" key="3">
    <source>
        <dbReference type="PROSITE" id="PS50103"/>
    </source>
</evidence>
<accession>A0A9X6RLK7</accession>
<keyword evidence="1" id="KW-0479">Metal-binding</keyword>
<keyword evidence="1" id="KW-0862">Zinc</keyword>
<evidence type="ECO:0000256" key="1">
    <source>
        <dbReference type="PROSITE-ProRule" id="PRU00723"/>
    </source>
</evidence>
<dbReference type="AlphaFoldDB" id="A0A9X6RLK7"/>
<feature type="compositionally biased region" description="Low complexity" evidence="2">
    <location>
        <begin position="14"/>
        <end position="23"/>
    </location>
</feature>
<feature type="compositionally biased region" description="Polar residues" evidence="2">
    <location>
        <begin position="50"/>
        <end position="64"/>
    </location>
</feature>
<feature type="region of interest" description="Disordered" evidence="2">
    <location>
        <begin position="378"/>
        <end position="409"/>
    </location>
</feature>
<feature type="domain" description="C3H1-type" evidence="3">
    <location>
        <begin position="345"/>
        <end position="373"/>
    </location>
</feature>
<dbReference type="Proteomes" id="UP000192578">
    <property type="component" value="Unassembled WGS sequence"/>
</dbReference>
<evidence type="ECO:0000256" key="2">
    <source>
        <dbReference type="SAM" id="MobiDB-lite"/>
    </source>
</evidence>
<proteinExistence type="predicted"/>